<sequence>MSQFSHTMSGSRENLYRQSPVTTPERSPSREVTLNKGILQNKYGSSSCMNQEQHYPELPSEPKRRRIMADDSFSSVSSQVSSRSHSPSFSETMDESVLSTPGGSPSATLREHFRRRYRKDELWAAIESNYQYLMDKEIIEACRTTGSDGEEYEVNTKVSFGEFLQQYQELSDWLNKVLQVRQKQALNQTLSEKYLNQSYYEEMMQRSPRHKLFNEYAKQLQQRHPHLKDDINLRLQHINSQWQALADVVAPYYQNQDPDAMLRDLDDDLKQLRSWLNDIEGQLLTLGNPEKWELDVLEGKLKNHKVLQQEIESHSRIVSAVLKLSERLQKDDDAFEREAQRDSVELSALNLERRWHTIWLKSLEWQCRLEDAINRRKGIFTGGQYIDFSQHIARLREDCTDDDDDFQNVTGSSADDSFHFNLRGDFIQSPPQFDSTTSLSPDSGNKSDHSCKDSAVVSENEHKSSDMSENYADFSVSTGSDSDREFLRHLRMRGESKDIGYGSESQSNDEVEMRQRGIAFSGISTGVRRQSRECGNSAAFYATVAIDTGSSERSEQSDPNVEPQTHTTDESSKELVPELDESEREDIKFLIDHAEEMVKKGSTYGQQSQSSPKRLSPVASTNLALSTSTQADDCRNVKSPKVQMVDAAVGTETVESSCDCDASAEDTSESDDGENFSTASDDAADTIFDSVIGEEYTSDEKYASRDNFLLPRFCDTSTLRRRLKGPAKDRPWSVIELNTAPSTLDSKPLSTSESAIDRLGSNLSDSDTPVKLSQSSKSSTFPQRTKRARAIHRTLSAQESSSSPRSQIGAKRKLDYKTTQEDLLSCVDHSGTLTSVPLEHVGLSDDEDTLMPRSADGGSLMHELQNARFRSSGSSYSETEGPIAEDYETVQSKQLIQSEADDPMNDAGSFSETAWDNYQAPLYPTGSEEPTEEALPWEPQDMEFDDEFSLPQNTILAELISRGGETEKKTRPMLVPSSSVNYEDSDSDTEDLHHVFQESRTQLKVADHSLRKKRKDSMGTGLYLNPGKYGELLATCDTNVRCLEAINQHLNSADVQEEDIKTIQDLLYQWEKLHALASERRNQSQELKMMNATLQASQQVLDEGVPQLNKTRFKDMVELQATVEQLRVKEKQLEEQQIMFKELRGAVENFAAHNSSVNMENFLRQTLDLQDRTNKMRLSCIEAIQNLQCTQLVWQDYRDTRKELEFLLTQERDLLQKLAYCQETDMNWDDAEKDLKTLLTNLELYEQKLLKLQKLRADLSEVSDDEAQDNLTAGIADIRNQIFVAQKQCFELLRSANLAQRNVDEIEEEEMMSKVLALDSKIQPCPSTLVTSAPDFQFKKETSIQTGCPAWVKSFPLHAIALAIFLGLVYLINPEWLDKLANFTLRISPELKYVNGPPPI</sequence>
<keyword evidence="9" id="KW-1185">Reference proteome</keyword>
<feature type="region of interest" description="Disordered" evidence="7">
    <location>
        <begin position="600"/>
        <end position="620"/>
    </location>
</feature>
<name>A0AAE0W2H7_9BIVA</name>
<dbReference type="Proteomes" id="UP001195483">
    <property type="component" value="Unassembled WGS sequence"/>
</dbReference>
<feature type="compositionally biased region" description="Polar residues" evidence="7">
    <location>
        <begin position="431"/>
        <end position="444"/>
    </location>
</feature>
<evidence type="ECO:0000256" key="6">
    <source>
        <dbReference type="SAM" id="Coils"/>
    </source>
</evidence>
<dbReference type="GO" id="GO:0005640">
    <property type="term" value="C:nuclear outer membrane"/>
    <property type="evidence" value="ECO:0007669"/>
    <property type="project" value="TreeGrafter"/>
</dbReference>
<dbReference type="SUPFAM" id="SSF46966">
    <property type="entry name" value="Spectrin repeat"/>
    <property type="match status" value="2"/>
</dbReference>
<feature type="compositionally biased region" description="Basic and acidic residues" evidence="7">
    <location>
        <begin position="567"/>
        <end position="576"/>
    </location>
</feature>
<dbReference type="PANTHER" id="PTHR47535:SF1">
    <property type="entry name" value="NESPRIN-1"/>
    <property type="match status" value="1"/>
</dbReference>
<dbReference type="GO" id="GO:0005737">
    <property type="term" value="C:cytoplasm"/>
    <property type="evidence" value="ECO:0007669"/>
    <property type="project" value="TreeGrafter"/>
</dbReference>
<keyword evidence="4" id="KW-1133">Transmembrane helix</keyword>
<reference evidence="8" key="3">
    <citation type="submission" date="2023-05" db="EMBL/GenBank/DDBJ databases">
        <authorList>
            <person name="Smith C.H."/>
        </authorList>
    </citation>
    <scope>NUCLEOTIDE SEQUENCE</scope>
    <source>
        <strain evidence="8">CHS0354</strain>
        <tissue evidence="8">Mantle</tissue>
    </source>
</reference>
<evidence type="ECO:0008006" key="10">
    <source>
        <dbReference type="Google" id="ProtNLM"/>
    </source>
</evidence>
<dbReference type="PANTHER" id="PTHR47535">
    <property type="entry name" value="MUSCLE-SPECIFIC PROTEIN 300 KDA, ISOFORM G"/>
    <property type="match status" value="1"/>
</dbReference>
<feature type="compositionally biased region" description="Polar residues" evidence="7">
    <location>
        <begin position="97"/>
        <end position="107"/>
    </location>
</feature>
<keyword evidence="6" id="KW-0175">Coiled coil</keyword>
<feature type="region of interest" description="Disordered" evidence="7">
    <location>
        <begin position="793"/>
        <end position="812"/>
    </location>
</feature>
<evidence type="ECO:0000256" key="4">
    <source>
        <dbReference type="ARBA" id="ARBA00022989"/>
    </source>
</evidence>
<comment type="caution">
    <text evidence="8">The sequence shown here is derived from an EMBL/GenBank/DDBJ whole genome shotgun (WGS) entry which is preliminary data.</text>
</comment>
<gene>
    <name evidence="8" type="ORF">CHS0354_029467</name>
</gene>
<dbReference type="CDD" id="cd00176">
    <property type="entry name" value="SPEC"/>
    <property type="match status" value="1"/>
</dbReference>
<feature type="compositionally biased region" description="Polar residues" evidence="7">
    <location>
        <begin position="42"/>
        <end position="53"/>
    </location>
</feature>
<comment type="subcellular location">
    <subcellularLocation>
        <location evidence="1">Membrane</location>
    </subcellularLocation>
</comment>
<keyword evidence="3" id="KW-0677">Repeat</keyword>
<organism evidence="8 9">
    <name type="scientific">Potamilus streckersoni</name>
    <dbReference type="NCBI Taxonomy" id="2493646"/>
    <lineage>
        <taxon>Eukaryota</taxon>
        <taxon>Metazoa</taxon>
        <taxon>Spiralia</taxon>
        <taxon>Lophotrochozoa</taxon>
        <taxon>Mollusca</taxon>
        <taxon>Bivalvia</taxon>
        <taxon>Autobranchia</taxon>
        <taxon>Heteroconchia</taxon>
        <taxon>Palaeoheterodonta</taxon>
        <taxon>Unionida</taxon>
        <taxon>Unionoidea</taxon>
        <taxon>Unionidae</taxon>
        <taxon>Ambleminae</taxon>
        <taxon>Lampsilini</taxon>
        <taxon>Potamilus</taxon>
    </lineage>
</organism>
<feature type="compositionally biased region" description="Polar residues" evidence="7">
    <location>
        <begin position="603"/>
        <end position="620"/>
    </location>
</feature>
<feature type="compositionally biased region" description="Polar residues" evidence="7">
    <location>
        <begin position="761"/>
        <end position="783"/>
    </location>
</feature>
<feature type="region of interest" description="Disordered" evidence="7">
    <location>
        <begin position="661"/>
        <end position="681"/>
    </location>
</feature>
<evidence type="ECO:0000256" key="2">
    <source>
        <dbReference type="ARBA" id="ARBA00022692"/>
    </source>
</evidence>
<proteinExistence type="predicted"/>
<feature type="region of interest" description="Disordered" evidence="7">
    <location>
        <begin position="431"/>
        <end position="480"/>
    </location>
</feature>
<evidence type="ECO:0000256" key="5">
    <source>
        <dbReference type="ARBA" id="ARBA00023136"/>
    </source>
</evidence>
<dbReference type="EMBL" id="JAEAOA010001763">
    <property type="protein sequence ID" value="KAK3597885.1"/>
    <property type="molecule type" value="Genomic_DNA"/>
</dbReference>
<dbReference type="Gene3D" id="1.20.58.60">
    <property type="match status" value="2"/>
</dbReference>
<feature type="compositionally biased region" description="Polar residues" evidence="7">
    <location>
        <begin position="557"/>
        <end position="566"/>
    </location>
</feature>
<feature type="compositionally biased region" description="Polar residues" evidence="7">
    <location>
        <begin position="1"/>
        <end position="32"/>
    </location>
</feature>
<feature type="coiled-coil region" evidence="6">
    <location>
        <begin position="1228"/>
        <end position="1265"/>
    </location>
</feature>
<keyword evidence="2" id="KW-0812">Transmembrane</keyword>
<reference evidence="8" key="1">
    <citation type="journal article" date="2021" name="Genome Biol. Evol.">
        <title>A High-Quality Reference Genome for a Parasitic Bivalve with Doubly Uniparental Inheritance (Bivalvia: Unionida).</title>
        <authorList>
            <person name="Smith C.H."/>
        </authorList>
    </citation>
    <scope>NUCLEOTIDE SEQUENCE</scope>
    <source>
        <strain evidence="8">CHS0354</strain>
    </source>
</reference>
<accession>A0AAE0W2H7</accession>
<keyword evidence="5" id="KW-0472">Membrane</keyword>
<feature type="compositionally biased region" description="Acidic residues" evidence="7">
    <location>
        <begin position="662"/>
        <end position="674"/>
    </location>
</feature>
<evidence type="ECO:0000313" key="9">
    <source>
        <dbReference type="Proteomes" id="UP001195483"/>
    </source>
</evidence>
<feature type="compositionally biased region" description="Low complexity" evidence="7">
    <location>
        <begin position="72"/>
        <end position="90"/>
    </location>
</feature>
<feature type="region of interest" description="Disordered" evidence="7">
    <location>
        <begin position="1"/>
        <end position="107"/>
    </location>
</feature>
<feature type="compositionally biased region" description="Low complexity" evidence="7">
    <location>
        <begin position="796"/>
        <end position="806"/>
    </location>
</feature>
<reference evidence="8" key="2">
    <citation type="journal article" date="2021" name="Genome Biol. Evol.">
        <title>Developing a high-quality reference genome for a parasitic bivalve with doubly uniparental inheritance (Bivalvia: Unionida).</title>
        <authorList>
            <person name="Smith C.H."/>
        </authorList>
    </citation>
    <scope>NUCLEOTIDE SEQUENCE</scope>
    <source>
        <strain evidence="8">CHS0354</strain>
        <tissue evidence="8">Mantle</tissue>
    </source>
</reference>
<dbReference type="GO" id="GO:0034993">
    <property type="term" value="C:meiotic nuclear membrane microtubule tethering complex"/>
    <property type="evidence" value="ECO:0007669"/>
    <property type="project" value="TreeGrafter"/>
</dbReference>
<dbReference type="InterPro" id="IPR052403">
    <property type="entry name" value="LINC-complex_assoc"/>
</dbReference>
<evidence type="ECO:0000313" key="8">
    <source>
        <dbReference type="EMBL" id="KAK3597885.1"/>
    </source>
</evidence>
<dbReference type="GO" id="GO:0051015">
    <property type="term" value="F:actin filament binding"/>
    <property type="evidence" value="ECO:0007669"/>
    <property type="project" value="TreeGrafter"/>
</dbReference>
<evidence type="ECO:0000256" key="3">
    <source>
        <dbReference type="ARBA" id="ARBA00022737"/>
    </source>
</evidence>
<evidence type="ECO:0000256" key="1">
    <source>
        <dbReference type="ARBA" id="ARBA00004370"/>
    </source>
</evidence>
<dbReference type="InterPro" id="IPR018159">
    <property type="entry name" value="Spectrin/alpha-actinin"/>
</dbReference>
<dbReference type="SMART" id="SM00150">
    <property type="entry name" value="SPEC"/>
    <property type="match status" value="2"/>
</dbReference>
<dbReference type="GO" id="GO:0007097">
    <property type="term" value="P:nuclear migration"/>
    <property type="evidence" value="ECO:0007669"/>
    <property type="project" value="TreeGrafter"/>
</dbReference>
<evidence type="ECO:0000256" key="7">
    <source>
        <dbReference type="SAM" id="MobiDB-lite"/>
    </source>
</evidence>
<feature type="region of interest" description="Disordered" evidence="7">
    <location>
        <begin position="758"/>
        <end position="788"/>
    </location>
</feature>
<protein>
    <recommendedName>
        <fullName evidence="10">KASH domain-containing protein</fullName>
    </recommendedName>
</protein>
<feature type="region of interest" description="Disordered" evidence="7">
    <location>
        <begin position="549"/>
        <end position="582"/>
    </location>
</feature>